<protein>
    <submittedName>
        <fullName evidence="2">Uncharacterized protein</fullName>
    </submittedName>
</protein>
<dbReference type="Proteomes" id="UP000646548">
    <property type="component" value="Unassembled WGS sequence"/>
</dbReference>
<evidence type="ECO:0000313" key="2">
    <source>
        <dbReference type="EMBL" id="KAF6715135.1"/>
    </source>
</evidence>
<comment type="caution">
    <text evidence="2">The sequence shown here is derived from an EMBL/GenBank/DDBJ whole genome shotgun (WGS) entry which is preliminary data.</text>
</comment>
<reference evidence="2" key="1">
    <citation type="journal article" name="BMC Genomics">
        <title>Long-read sequencing and de novo genome assembly of marine medaka (Oryzias melastigma).</title>
        <authorList>
            <person name="Liang P."/>
            <person name="Saqib H.S.A."/>
            <person name="Ni X."/>
            <person name="Shen Y."/>
        </authorList>
    </citation>
    <scope>NUCLEOTIDE SEQUENCE</scope>
    <source>
        <strain evidence="2">Bigg-433</strain>
    </source>
</reference>
<evidence type="ECO:0000313" key="3">
    <source>
        <dbReference type="Proteomes" id="UP000646548"/>
    </source>
</evidence>
<keyword evidence="1" id="KW-1133">Transmembrane helix</keyword>
<keyword evidence="1" id="KW-0472">Membrane</keyword>
<evidence type="ECO:0000256" key="1">
    <source>
        <dbReference type="SAM" id="Phobius"/>
    </source>
</evidence>
<accession>A0A834BPQ2</accession>
<keyword evidence="1" id="KW-0812">Transmembrane</keyword>
<dbReference type="EMBL" id="WKFB01001155">
    <property type="protein sequence ID" value="KAF6715135.1"/>
    <property type="molecule type" value="Genomic_DNA"/>
</dbReference>
<sequence length="112" mass="12814">MYGVTWFPLKSSRKSKRVGKEKDMEIKPGGLRTEMCVILILGWKNILDQVIKPVYNPPVVHFMFNVPIFISFYLLKRSIWLPFAVRNKRRNPQSVQSVDAPGTVRLLAGSPA</sequence>
<name>A0A834BPQ2_ORYME</name>
<feature type="transmembrane region" description="Helical" evidence="1">
    <location>
        <begin position="62"/>
        <end position="83"/>
    </location>
</feature>
<gene>
    <name evidence="2" type="ORF">FQA47_018534</name>
</gene>
<dbReference type="AlphaFoldDB" id="A0A834BPQ2"/>
<proteinExistence type="predicted"/>
<organism evidence="2 3">
    <name type="scientific">Oryzias melastigma</name>
    <name type="common">Marine medaka</name>
    <dbReference type="NCBI Taxonomy" id="30732"/>
    <lineage>
        <taxon>Eukaryota</taxon>
        <taxon>Metazoa</taxon>
        <taxon>Chordata</taxon>
        <taxon>Craniata</taxon>
        <taxon>Vertebrata</taxon>
        <taxon>Euteleostomi</taxon>
        <taxon>Actinopterygii</taxon>
        <taxon>Neopterygii</taxon>
        <taxon>Teleostei</taxon>
        <taxon>Neoteleostei</taxon>
        <taxon>Acanthomorphata</taxon>
        <taxon>Ovalentaria</taxon>
        <taxon>Atherinomorphae</taxon>
        <taxon>Beloniformes</taxon>
        <taxon>Adrianichthyidae</taxon>
        <taxon>Oryziinae</taxon>
        <taxon>Oryzias</taxon>
    </lineage>
</organism>